<dbReference type="EMBL" id="KN817567">
    <property type="protein sequence ID" value="KJA20445.1"/>
    <property type="molecule type" value="Genomic_DNA"/>
</dbReference>
<evidence type="ECO:0000313" key="3">
    <source>
        <dbReference type="Proteomes" id="UP000054270"/>
    </source>
</evidence>
<keyword evidence="3" id="KW-1185">Reference proteome</keyword>
<dbReference type="Proteomes" id="UP000054270">
    <property type="component" value="Unassembled WGS sequence"/>
</dbReference>
<feature type="region of interest" description="Disordered" evidence="1">
    <location>
        <begin position="1"/>
        <end position="31"/>
    </location>
</feature>
<gene>
    <name evidence="2" type="ORF">HYPSUDRAFT_203762</name>
</gene>
<feature type="region of interest" description="Disordered" evidence="1">
    <location>
        <begin position="97"/>
        <end position="117"/>
    </location>
</feature>
<accession>A0A0D2PKE0</accession>
<feature type="region of interest" description="Disordered" evidence="1">
    <location>
        <begin position="152"/>
        <end position="171"/>
    </location>
</feature>
<dbReference type="AlphaFoldDB" id="A0A0D2PKE0"/>
<name>A0A0D2PKE0_HYPSF</name>
<feature type="region of interest" description="Disordered" evidence="1">
    <location>
        <begin position="210"/>
        <end position="229"/>
    </location>
</feature>
<organism evidence="2 3">
    <name type="scientific">Hypholoma sublateritium (strain FD-334 SS-4)</name>
    <dbReference type="NCBI Taxonomy" id="945553"/>
    <lineage>
        <taxon>Eukaryota</taxon>
        <taxon>Fungi</taxon>
        <taxon>Dikarya</taxon>
        <taxon>Basidiomycota</taxon>
        <taxon>Agaricomycotina</taxon>
        <taxon>Agaricomycetes</taxon>
        <taxon>Agaricomycetidae</taxon>
        <taxon>Agaricales</taxon>
        <taxon>Agaricineae</taxon>
        <taxon>Strophariaceae</taxon>
        <taxon>Hypholoma</taxon>
    </lineage>
</organism>
<feature type="region of interest" description="Disordered" evidence="1">
    <location>
        <begin position="266"/>
        <end position="289"/>
    </location>
</feature>
<evidence type="ECO:0000313" key="2">
    <source>
        <dbReference type="EMBL" id="KJA20445.1"/>
    </source>
</evidence>
<proteinExistence type="predicted"/>
<evidence type="ECO:0000256" key="1">
    <source>
        <dbReference type="SAM" id="MobiDB-lite"/>
    </source>
</evidence>
<sequence>MSATSFPSLLPPPRHEYPLPAFAPGQRRRPAVPARSLRHQAYGTVEPANTSLDCVPPRLGALQRSPARSLLNRNIARAVLTATNSCITPAPPCAAALKHPSTHPPRHDFKAPHTAPVPVPSLGLARARTRPAPPIAPTCRLDACLAYSRPAVDRTTESQTQTPRSSLRHSPIRAWLAPPSALLPPSPPPAPRLRACPASVRPSGNIQILVSRPRPSRCPSPPSAPRSHRLRPHISLKMLSSLYAYSAHAQRLFVTHAGRQRRIHRGIRASSSRARSLTDSMRVSHVAGA</sequence>
<protein>
    <submittedName>
        <fullName evidence="2">Uncharacterized protein</fullName>
    </submittedName>
</protein>
<reference evidence="3" key="1">
    <citation type="submission" date="2014-04" db="EMBL/GenBank/DDBJ databases">
        <title>Evolutionary Origins and Diversification of the Mycorrhizal Mutualists.</title>
        <authorList>
            <consortium name="DOE Joint Genome Institute"/>
            <consortium name="Mycorrhizal Genomics Consortium"/>
            <person name="Kohler A."/>
            <person name="Kuo A."/>
            <person name="Nagy L.G."/>
            <person name="Floudas D."/>
            <person name="Copeland A."/>
            <person name="Barry K.W."/>
            <person name="Cichocki N."/>
            <person name="Veneault-Fourrey C."/>
            <person name="LaButti K."/>
            <person name="Lindquist E.A."/>
            <person name="Lipzen A."/>
            <person name="Lundell T."/>
            <person name="Morin E."/>
            <person name="Murat C."/>
            <person name="Riley R."/>
            <person name="Ohm R."/>
            <person name="Sun H."/>
            <person name="Tunlid A."/>
            <person name="Henrissat B."/>
            <person name="Grigoriev I.V."/>
            <person name="Hibbett D.S."/>
            <person name="Martin F."/>
        </authorList>
    </citation>
    <scope>NUCLEOTIDE SEQUENCE [LARGE SCALE GENOMIC DNA]</scope>
    <source>
        <strain evidence="3">FD-334 SS-4</strain>
    </source>
</reference>